<organism evidence="1 2">
    <name type="scientific">Thalictrum thalictroides</name>
    <name type="common">Rue-anemone</name>
    <name type="synonym">Anemone thalictroides</name>
    <dbReference type="NCBI Taxonomy" id="46969"/>
    <lineage>
        <taxon>Eukaryota</taxon>
        <taxon>Viridiplantae</taxon>
        <taxon>Streptophyta</taxon>
        <taxon>Embryophyta</taxon>
        <taxon>Tracheophyta</taxon>
        <taxon>Spermatophyta</taxon>
        <taxon>Magnoliopsida</taxon>
        <taxon>Ranunculales</taxon>
        <taxon>Ranunculaceae</taxon>
        <taxon>Thalictroideae</taxon>
        <taxon>Thalictrum</taxon>
    </lineage>
</organism>
<sequence length="101" mass="11255">MSLHDQYQLTKYLPFRKSKCASFMSQMHSIQYWCLQASGKNDDISSKDENSSSTVQVVSAQITSSTITACTLVFNHAIAWILYDSLVTHQGSNSRCVIPSS</sequence>
<evidence type="ECO:0000313" key="2">
    <source>
        <dbReference type="Proteomes" id="UP000554482"/>
    </source>
</evidence>
<comment type="caution">
    <text evidence="1">The sequence shown here is derived from an EMBL/GenBank/DDBJ whole genome shotgun (WGS) entry which is preliminary data.</text>
</comment>
<dbReference type="AlphaFoldDB" id="A0A7J6W9C7"/>
<proteinExistence type="predicted"/>
<dbReference type="Proteomes" id="UP000554482">
    <property type="component" value="Unassembled WGS sequence"/>
</dbReference>
<dbReference type="EMBL" id="JABWDY010019956">
    <property type="protein sequence ID" value="KAF5193513.1"/>
    <property type="molecule type" value="Genomic_DNA"/>
</dbReference>
<name>A0A7J6W9C7_THATH</name>
<reference evidence="1 2" key="1">
    <citation type="submission" date="2020-06" db="EMBL/GenBank/DDBJ databases">
        <title>Transcriptomic and genomic resources for Thalictrum thalictroides and T. hernandezii: Facilitating candidate gene discovery in an emerging model plant lineage.</title>
        <authorList>
            <person name="Arias T."/>
            <person name="Riano-Pachon D.M."/>
            <person name="Di Stilio V.S."/>
        </authorList>
    </citation>
    <scope>NUCLEOTIDE SEQUENCE [LARGE SCALE GENOMIC DNA]</scope>
    <source>
        <strain evidence="2">cv. WT478/WT964</strain>
        <tissue evidence="1">Leaves</tissue>
    </source>
</reference>
<keyword evidence="2" id="KW-1185">Reference proteome</keyword>
<gene>
    <name evidence="1" type="ORF">FRX31_016901</name>
</gene>
<accession>A0A7J6W9C7</accession>
<evidence type="ECO:0000313" key="1">
    <source>
        <dbReference type="EMBL" id="KAF5193513.1"/>
    </source>
</evidence>
<protein>
    <submittedName>
        <fullName evidence="1">Uncharacterized protein</fullName>
    </submittedName>
</protein>